<evidence type="ECO:0000313" key="2">
    <source>
        <dbReference type="EMBL" id="RLJ77698.1"/>
    </source>
</evidence>
<protein>
    <recommendedName>
        <fullName evidence="1">AAA+ ATPase domain-containing protein</fullName>
    </recommendedName>
</protein>
<feature type="domain" description="AAA+ ATPase" evidence="1">
    <location>
        <begin position="32"/>
        <end position="160"/>
    </location>
</feature>
<dbReference type="InterPro" id="IPR041682">
    <property type="entry name" value="AAA_14"/>
</dbReference>
<dbReference type="InterPro" id="IPR025420">
    <property type="entry name" value="DUF4143"/>
</dbReference>
<reference evidence="2 3" key="1">
    <citation type="submission" date="2018-10" db="EMBL/GenBank/DDBJ databases">
        <title>Genomic Encyclopedia of Archaeal and Bacterial Type Strains, Phase II (KMG-II): from individual species to whole genera.</title>
        <authorList>
            <person name="Goeker M."/>
        </authorList>
    </citation>
    <scope>NUCLEOTIDE SEQUENCE [LARGE SCALE GENOMIC DNA]</scope>
    <source>
        <strain evidence="2 3">DSM 19624</strain>
    </source>
</reference>
<dbReference type="PANTHER" id="PTHR43566">
    <property type="entry name" value="CONSERVED PROTEIN"/>
    <property type="match status" value="1"/>
</dbReference>
<sequence length="426" mass="49665">MSLYLKNIDICISIIDMERSTALKSLKNHLNKPQHTIIIGPRQIGKTTLVKQLAEQLQMDNELVYFLTFEDPVILEAVNHHPENIFNYTLLPADLPADKRLYVIIDEVQYAKDPSNFLKLLYDKYSPKLKIIATGSSAFYIDKSFKDSLAGRKKVFEFFPLAFDEFLHFKGEDDLIAEWEQMKKRVTYQGLQLKRINALFDEYLVYGGYPAVVLADTEQEKQEMLKELVNSYMKKDALEAGIKEELKFFQLARLLADQTGNLVNNHELGNTLQMASSTVENYIYLMQKTFIVQLLSPFYGNVRKELTKMPKIYFNDNGLRNVLLNNFTKLNDRADKGELLENYVYCRLRQLHDSDSLHFWRTADGNEVDFVVEEQLKQGLAYEVKYHDVQFKPNKYKKFVEAYPDFNLECVCKLITRDDSIEAIRL</sequence>
<dbReference type="EMBL" id="RCCK01000011">
    <property type="protein sequence ID" value="RLJ77698.1"/>
    <property type="molecule type" value="Genomic_DNA"/>
</dbReference>
<dbReference type="AlphaFoldDB" id="A0A497Y9S6"/>
<dbReference type="SMART" id="SM00382">
    <property type="entry name" value="AAA"/>
    <property type="match status" value="1"/>
</dbReference>
<accession>A0A497Y9S6</accession>
<dbReference type="Pfam" id="PF13173">
    <property type="entry name" value="AAA_14"/>
    <property type="match status" value="1"/>
</dbReference>
<proteinExistence type="predicted"/>
<name>A0A497Y9S6_9SPHI</name>
<dbReference type="InterPro" id="IPR027417">
    <property type="entry name" value="P-loop_NTPase"/>
</dbReference>
<gene>
    <name evidence="2" type="ORF">BCL90_2804</name>
</gene>
<dbReference type="Gene3D" id="3.40.50.300">
    <property type="entry name" value="P-loop containing nucleotide triphosphate hydrolases"/>
    <property type="match status" value="1"/>
</dbReference>
<dbReference type="PANTHER" id="PTHR43566:SF1">
    <property type="entry name" value="AAA+ ATPASE DOMAIN-CONTAINING PROTEIN"/>
    <property type="match status" value="1"/>
</dbReference>
<dbReference type="Proteomes" id="UP000273898">
    <property type="component" value="Unassembled WGS sequence"/>
</dbReference>
<evidence type="ECO:0000313" key="3">
    <source>
        <dbReference type="Proteomes" id="UP000273898"/>
    </source>
</evidence>
<evidence type="ECO:0000259" key="1">
    <source>
        <dbReference type="SMART" id="SM00382"/>
    </source>
</evidence>
<organism evidence="2 3">
    <name type="scientific">Pedobacter alluvionis</name>
    <dbReference type="NCBI Taxonomy" id="475253"/>
    <lineage>
        <taxon>Bacteria</taxon>
        <taxon>Pseudomonadati</taxon>
        <taxon>Bacteroidota</taxon>
        <taxon>Sphingobacteriia</taxon>
        <taxon>Sphingobacteriales</taxon>
        <taxon>Sphingobacteriaceae</taxon>
        <taxon>Pedobacter</taxon>
    </lineage>
</organism>
<dbReference type="SUPFAM" id="SSF52540">
    <property type="entry name" value="P-loop containing nucleoside triphosphate hydrolases"/>
    <property type="match status" value="1"/>
</dbReference>
<dbReference type="InterPro" id="IPR003593">
    <property type="entry name" value="AAA+_ATPase"/>
</dbReference>
<comment type="caution">
    <text evidence="2">The sequence shown here is derived from an EMBL/GenBank/DDBJ whole genome shotgun (WGS) entry which is preliminary data.</text>
</comment>
<dbReference type="Pfam" id="PF13635">
    <property type="entry name" value="DUF4143"/>
    <property type="match status" value="1"/>
</dbReference>